<gene>
    <name evidence="4" type="ORF">Sjap_000624</name>
</gene>
<keyword evidence="5" id="KW-1185">Reference proteome</keyword>
<comment type="caution">
    <text evidence="4">The sequence shown here is derived from an EMBL/GenBank/DDBJ whole genome shotgun (WGS) entry which is preliminary data.</text>
</comment>
<dbReference type="GO" id="GO:0046872">
    <property type="term" value="F:metal ion binding"/>
    <property type="evidence" value="ECO:0007669"/>
    <property type="project" value="UniProtKB-KW"/>
</dbReference>
<dbReference type="Gene3D" id="2.60.120.330">
    <property type="entry name" value="B-lactam Antibiotic, Isopenicillin N Synthase, Chain"/>
    <property type="match status" value="1"/>
</dbReference>
<evidence type="ECO:0000313" key="5">
    <source>
        <dbReference type="Proteomes" id="UP001417504"/>
    </source>
</evidence>
<sequence>MAMAMARSWSWVRVVEESSRGLTGRIVLGFGNCGGIANHHLRLDGLGIIPINAFQLSLANSLVINQLDEQSDWFSDDDREGEKCGFFQIVKHGIPVEILDDMLEGVRKFHELPQEERSKY</sequence>
<dbReference type="AlphaFoldDB" id="A0AAP0PSN9"/>
<proteinExistence type="predicted"/>
<dbReference type="SUPFAM" id="SSF51197">
    <property type="entry name" value="Clavaminate synthase-like"/>
    <property type="match status" value="1"/>
</dbReference>
<dbReference type="InterPro" id="IPR027443">
    <property type="entry name" value="IPNS-like_sf"/>
</dbReference>
<dbReference type="Proteomes" id="UP001417504">
    <property type="component" value="Unassembled WGS sequence"/>
</dbReference>
<evidence type="ECO:0000256" key="1">
    <source>
        <dbReference type="ARBA" id="ARBA00022723"/>
    </source>
</evidence>
<reference evidence="4 5" key="1">
    <citation type="submission" date="2024-01" db="EMBL/GenBank/DDBJ databases">
        <title>Genome assemblies of Stephania.</title>
        <authorList>
            <person name="Yang L."/>
        </authorList>
    </citation>
    <scope>NUCLEOTIDE SEQUENCE [LARGE SCALE GENOMIC DNA]</scope>
    <source>
        <strain evidence="4">QJT</strain>
        <tissue evidence="4">Leaf</tissue>
    </source>
</reference>
<name>A0AAP0PSN9_9MAGN</name>
<dbReference type="EMBL" id="JBBNAE010000001">
    <property type="protein sequence ID" value="KAK9153144.1"/>
    <property type="molecule type" value="Genomic_DNA"/>
</dbReference>
<dbReference type="Pfam" id="PF14226">
    <property type="entry name" value="DIOX_N"/>
    <property type="match status" value="1"/>
</dbReference>
<dbReference type="InterPro" id="IPR026992">
    <property type="entry name" value="DIOX_N"/>
</dbReference>
<evidence type="ECO:0000313" key="4">
    <source>
        <dbReference type="EMBL" id="KAK9153144.1"/>
    </source>
</evidence>
<evidence type="ECO:0000259" key="3">
    <source>
        <dbReference type="Pfam" id="PF14226"/>
    </source>
</evidence>
<keyword evidence="1" id="KW-0479">Metal-binding</keyword>
<evidence type="ECO:0000256" key="2">
    <source>
        <dbReference type="ARBA" id="ARBA00023004"/>
    </source>
</evidence>
<protein>
    <recommendedName>
        <fullName evidence="3">Non-haem dioxygenase N-terminal domain-containing protein</fullName>
    </recommendedName>
</protein>
<organism evidence="4 5">
    <name type="scientific">Stephania japonica</name>
    <dbReference type="NCBI Taxonomy" id="461633"/>
    <lineage>
        <taxon>Eukaryota</taxon>
        <taxon>Viridiplantae</taxon>
        <taxon>Streptophyta</taxon>
        <taxon>Embryophyta</taxon>
        <taxon>Tracheophyta</taxon>
        <taxon>Spermatophyta</taxon>
        <taxon>Magnoliopsida</taxon>
        <taxon>Ranunculales</taxon>
        <taxon>Menispermaceae</taxon>
        <taxon>Menispermoideae</taxon>
        <taxon>Cissampelideae</taxon>
        <taxon>Stephania</taxon>
    </lineage>
</organism>
<feature type="domain" description="Non-haem dioxygenase N-terminal" evidence="3">
    <location>
        <begin position="82"/>
        <end position="120"/>
    </location>
</feature>
<keyword evidence="2" id="KW-0408">Iron</keyword>
<accession>A0AAP0PSN9</accession>